<dbReference type="InterPro" id="IPR047192">
    <property type="entry name" value="Euk_RPA1_DBD_C"/>
</dbReference>
<keyword evidence="2" id="KW-0479">Metal-binding</keyword>
<keyword evidence="4" id="KW-0862">Zinc</keyword>
<keyword evidence="5" id="KW-0238">DNA-binding</keyword>
<dbReference type="Proteomes" id="UP000029121">
    <property type="component" value="Unassembled WGS sequence"/>
</dbReference>
<sequence>MAANNGFTDIKSIKPFKTAWKIKVKIVHTWKQTIENLQLSRSAGKFRATKHPYKISIMNSTIISKFPPLSNDLYLDTATFDDILAEDVVNVGEIKTSSQNNKSKKRLEVELRDTSDQRLSCTLWGKFADTMWDACQKLSAGSVVCERSISNAFDMSLLEINPDHTIVGDFIAKYSTERILKKDKDDYINQYPMSTISDLFKATSEGNMLIVCTIYHIDIEFGWYYFMCLKCKQTCYLIPKKENEPVSKTKKHVWYCKTCNQDVDKAVPNYRLCLDVMDTTKETKFILFDTNAQKIVNQGITELLEGNFQEISDPTNVPMPLQNLVGKTYKFLATIATANITEGKETYKVSYVEMGDAVTNDQMCISNSNGTGDFNGTATNTPSSKRKENSIDVAEQSSSFKKMCLPSIKDAIEDEKVEGFVENGVTVPHPEKRGGEKDNAD</sequence>
<dbReference type="InterPro" id="IPR012340">
    <property type="entry name" value="NA-bd_OB-fold"/>
</dbReference>
<dbReference type="CDD" id="cd04481">
    <property type="entry name" value="RPA1_DBD_B_like"/>
    <property type="match status" value="1"/>
</dbReference>
<dbReference type="Pfam" id="PF08646">
    <property type="entry name" value="Rep_fac-A_C"/>
    <property type="match status" value="1"/>
</dbReference>
<keyword evidence="9" id="KW-1185">Reference proteome</keyword>
<evidence type="ECO:0000256" key="6">
    <source>
        <dbReference type="SAM" id="MobiDB-lite"/>
    </source>
</evidence>
<dbReference type="eggNOG" id="KOG0851">
    <property type="taxonomic scope" value="Eukaryota"/>
</dbReference>
<evidence type="ECO:0000256" key="2">
    <source>
        <dbReference type="ARBA" id="ARBA00022723"/>
    </source>
</evidence>
<keyword evidence="3" id="KW-0863">Zinc-finger</keyword>
<dbReference type="EMBL" id="KB870815">
    <property type="protein sequence ID" value="EOA12345.1"/>
    <property type="molecule type" value="Genomic_DNA"/>
</dbReference>
<dbReference type="GO" id="GO:0008270">
    <property type="term" value="F:zinc ion binding"/>
    <property type="evidence" value="ECO:0007669"/>
    <property type="project" value="UniProtKB-KW"/>
</dbReference>
<feature type="region of interest" description="Disordered" evidence="6">
    <location>
        <begin position="422"/>
        <end position="441"/>
    </location>
</feature>
<proteinExistence type="inferred from homology"/>
<feature type="region of interest" description="Disordered" evidence="6">
    <location>
        <begin position="367"/>
        <end position="389"/>
    </location>
</feature>
<dbReference type="CDD" id="cd04476">
    <property type="entry name" value="RPA1_DBD_C"/>
    <property type="match status" value="1"/>
</dbReference>
<name>R0GJ71_9BRAS</name>
<comment type="similarity">
    <text evidence="1">Belongs to the replication factor A protein 1 family.</text>
</comment>
<dbReference type="InterPro" id="IPR013955">
    <property type="entry name" value="Rep_factor-A_C"/>
</dbReference>
<organism evidence="8 9">
    <name type="scientific">Capsella rubella</name>
    <dbReference type="NCBI Taxonomy" id="81985"/>
    <lineage>
        <taxon>Eukaryota</taxon>
        <taxon>Viridiplantae</taxon>
        <taxon>Streptophyta</taxon>
        <taxon>Embryophyta</taxon>
        <taxon>Tracheophyta</taxon>
        <taxon>Spermatophyta</taxon>
        <taxon>Magnoliopsida</taxon>
        <taxon>eudicotyledons</taxon>
        <taxon>Gunneridae</taxon>
        <taxon>Pentapetalae</taxon>
        <taxon>rosids</taxon>
        <taxon>malvids</taxon>
        <taxon>Brassicales</taxon>
        <taxon>Brassicaceae</taxon>
        <taxon>Camelineae</taxon>
        <taxon>Capsella</taxon>
    </lineage>
</organism>
<dbReference type="Gene3D" id="2.40.50.140">
    <property type="entry name" value="Nucleic acid-binding proteins"/>
    <property type="match status" value="2"/>
</dbReference>
<evidence type="ECO:0000313" key="9">
    <source>
        <dbReference type="Proteomes" id="UP000029121"/>
    </source>
</evidence>
<gene>
    <name evidence="8" type="ORF">CARUB_v10007912mg</name>
</gene>
<evidence type="ECO:0000313" key="8">
    <source>
        <dbReference type="EMBL" id="EOA12345.1"/>
    </source>
</evidence>
<evidence type="ECO:0000256" key="3">
    <source>
        <dbReference type="ARBA" id="ARBA00022771"/>
    </source>
</evidence>
<protein>
    <recommendedName>
        <fullName evidence="7">Replication factor A C-terminal domain-containing protein</fullName>
    </recommendedName>
</protein>
<accession>R0GJ71</accession>
<dbReference type="GO" id="GO:0003677">
    <property type="term" value="F:DNA binding"/>
    <property type="evidence" value="ECO:0007669"/>
    <property type="project" value="UniProtKB-KW"/>
</dbReference>
<feature type="compositionally biased region" description="Basic and acidic residues" evidence="6">
    <location>
        <begin position="429"/>
        <end position="441"/>
    </location>
</feature>
<dbReference type="SUPFAM" id="SSF50249">
    <property type="entry name" value="Nucleic acid-binding proteins"/>
    <property type="match status" value="3"/>
</dbReference>
<dbReference type="STRING" id="81985.R0GJ71"/>
<reference evidence="9" key="1">
    <citation type="journal article" date="2013" name="Nat. Genet.">
        <title>The Capsella rubella genome and the genomic consequences of rapid mating system evolution.</title>
        <authorList>
            <person name="Slotte T."/>
            <person name="Hazzouri K.M."/>
            <person name="Agren J.A."/>
            <person name="Koenig D."/>
            <person name="Maumus F."/>
            <person name="Guo Y.L."/>
            <person name="Steige K."/>
            <person name="Platts A.E."/>
            <person name="Escobar J.S."/>
            <person name="Newman L.K."/>
            <person name="Wang W."/>
            <person name="Mandakova T."/>
            <person name="Vello E."/>
            <person name="Smith L.M."/>
            <person name="Henz S.R."/>
            <person name="Steffen J."/>
            <person name="Takuno S."/>
            <person name="Brandvain Y."/>
            <person name="Coop G."/>
            <person name="Andolfatto P."/>
            <person name="Hu T.T."/>
            <person name="Blanchette M."/>
            <person name="Clark R.M."/>
            <person name="Quesneville H."/>
            <person name="Nordborg M."/>
            <person name="Gaut B.S."/>
            <person name="Lysak M.A."/>
            <person name="Jenkins J."/>
            <person name="Grimwood J."/>
            <person name="Chapman J."/>
            <person name="Prochnik S."/>
            <person name="Shu S."/>
            <person name="Rokhsar D."/>
            <person name="Schmutz J."/>
            <person name="Weigel D."/>
            <person name="Wright S.I."/>
        </authorList>
    </citation>
    <scope>NUCLEOTIDE SEQUENCE [LARGE SCALE GENOMIC DNA]</scope>
    <source>
        <strain evidence="9">cv. Monte Gargano</strain>
    </source>
</reference>
<dbReference type="PANTHER" id="PTHR47165:SF4">
    <property type="entry name" value="OS03G0429900 PROTEIN"/>
    <property type="match status" value="1"/>
</dbReference>
<feature type="domain" description="Replication factor A C-terminal" evidence="7">
    <location>
        <begin position="212"/>
        <end position="334"/>
    </location>
</feature>
<evidence type="ECO:0000259" key="7">
    <source>
        <dbReference type="Pfam" id="PF08646"/>
    </source>
</evidence>
<evidence type="ECO:0000256" key="1">
    <source>
        <dbReference type="ARBA" id="ARBA00005690"/>
    </source>
</evidence>
<feature type="compositionally biased region" description="Polar residues" evidence="6">
    <location>
        <begin position="367"/>
        <end position="383"/>
    </location>
</feature>
<evidence type="ECO:0000256" key="5">
    <source>
        <dbReference type="ARBA" id="ARBA00023125"/>
    </source>
</evidence>
<dbReference type="PANTHER" id="PTHR47165">
    <property type="entry name" value="OS03G0429900 PROTEIN"/>
    <property type="match status" value="1"/>
</dbReference>
<dbReference type="AlphaFoldDB" id="R0GJ71"/>
<evidence type="ECO:0000256" key="4">
    <source>
        <dbReference type="ARBA" id="ARBA00022833"/>
    </source>
</evidence>